<organism evidence="1 2">
    <name type="scientific">Phragmitibacter flavus</name>
    <dbReference type="NCBI Taxonomy" id="2576071"/>
    <lineage>
        <taxon>Bacteria</taxon>
        <taxon>Pseudomonadati</taxon>
        <taxon>Verrucomicrobiota</taxon>
        <taxon>Verrucomicrobiia</taxon>
        <taxon>Verrucomicrobiales</taxon>
        <taxon>Verrucomicrobiaceae</taxon>
        <taxon>Phragmitibacter</taxon>
    </lineage>
</organism>
<keyword evidence="2" id="KW-1185">Reference proteome</keyword>
<reference evidence="1 2" key="1">
    <citation type="submission" date="2019-05" db="EMBL/GenBank/DDBJ databases">
        <title>Verrucobacter flavum gen. nov., sp. nov. a new member of the family Verrucomicrobiaceae.</title>
        <authorList>
            <person name="Szuroczki S."/>
            <person name="Abbaszade G."/>
            <person name="Szabo A."/>
            <person name="Felfoldi T."/>
            <person name="Schumann P."/>
            <person name="Boka K."/>
            <person name="Keki Z."/>
            <person name="Toumi M."/>
            <person name="Toth E."/>
        </authorList>
    </citation>
    <scope>NUCLEOTIDE SEQUENCE [LARGE SCALE GENOMIC DNA]</scope>
    <source>
        <strain evidence="1 2">MG-N-17</strain>
    </source>
</reference>
<dbReference type="AlphaFoldDB" id="A0A5R8KGH7"/>
<protein>
    <submittedName>
        <fullName evidence="1">Uncharacterized protein</fullName>
    </submittedName>
</protein>
<comment type="caution">
    <text evidence="1">The sequence shown here is derived from an EMBL/GenBank/DDBJ whole genome shotgun (WGS) entry which is preliminary data.</text>
</comment>
<dbReference type="Proteomes" id="UP000306196">
    <property type="component" value="Unassembled WGS sequence"/>
</dbReference>
<accession>A0A5R8KGH7</accession>
<gene>
    <name evidence="1" type="ORF">FEM03_07775</name>
</gene>
<dbReference type="RefSeq" id="WP_138085630.1">
    <property type="nucleotide sequence ID" value="NZ_VAUV01000005.1"/>
</dbReference>
<evidence type="ECO:0000313" key="2">
    <source>
        <dbReference type="Proteomes" id="UP000306196"/>
    </source>
</evidence>
<sequence>MSPLSKLTCGIIYTDAFQRYLESVHAEQFEDNPQQILTFDYVRCLTGPQKGKAWWQLTWTPLEASPEYRRHLIGRVPVYIPKPVSQGLRERCLDFKDGHVVVLP</sequence>
<proteinExistence type="predicted"/>
<dbReference type="OrthoDB" id="195579at2"/>
<name>A0A5R8KGH7_9BACT</name>
<dbReference type="EMBL" id="VAUV01000005">
    <property type="protein sequence ID" value="TLD71417.1"/>
    <property type="molecule type" value="Genomic_DNA"/>
</dbReference>
<evidence type="ECO:0000313" key="1">
    <source>
        <dbReference type="EMBL" id="TLD71417.1"/>
    </source>
</evidence>